<evidence type="ECO:0000256" key="1">
    <source>
        <dbReference type="SAM" id="MobiDB-lite"/>
    </source>
</evidence>
<name>A0A367W6Q8_9PROT</name>
<evidence type="ECO:0000313" key="2">
    <source>
        <dbReference type="EMBL" id="RCK36949.1"/>
    </source>
</evidence>
<dbReference type="Proteomes" id="UP000252517">
    <property type="component" value="Unassembled WGS sequence"/>
</dbReference>
<organism evidence="2 3">
    <name type="scientific">Thalassospira profundimaris</name>
    <dbReference type="NCBI Taxonomy" id="502049"/>
    <lineage>
        <taxon>Bacteria</taxon>
        <taxon>Pseudomonadati</taxon>
        <taxon>Pseudomonadota</taxon>
        <taxon>Alphaproteobacteria</taxon>
        <taxon>Rhodospirillales</taxon>
        <taxon>Thalassospiraceae</taxon>
        <taxon>Thalassospira</taxon>
    </lineage>
</organism>
<proteinExistence type="predicted"/>
<gene>
    <name evidence="2" type="ORF">TH25_25670</name>
</gene>
<dbReference type="OrthoDB" id="5485153at2"/>
<evidence type="ECO:0008006" key="4">
    <source>
        <dbReference type="Google" id="ProtNLM"/>
    </source>
</evidence>
<sequence>MSSDPSSQIGLTQDGSEQAEPKVIALQDGGFLLLMNIEDGHSTSWDPKAQRYDASGQPVGDLFDIQTQAGNDTLPSGVELSDGRLLLFSVNQGSNKNFLQATGQLFTADGHALAVRSLSVDKQGMSGTLKRPRYRSVLRRSRHFVKKCRGCDLNP</sequence>
<evidence type="ECO:0000313" key="3">
    <source>
        <dbReference type="Proteomes" id="UP000252517"/>
    </source>
</evidence>
<accession>A0A367W6Q8</accession>
<comment type="caution">
    <text evidence="2">The sequence shown here is derived from an EMBL/GenBank/DDBJ whole genome shotgun (WGS) entry which is preliminary data.</text>
</comment>
<feature type="compositionally biased region" description="Polar residues" evidence="1">
    <location>
        <begin position="1"/>
        <end position="16"/>
    </location>
</feature>
<reference evidence="2 3" key="1">
    <citation type="submission" date="2014-07" db="EMBL/GenBank/DDBJ databases">
        <title>Draft genome sequence of Thalassospira profundimaris S25-3-2.</title>
        <authorList>
            <person name="Lai Q."/>
            <person name="Shao Z."/>
        </authorList>
    </citation>
    <scope>NUCLEOTIDE SEQUENCE [LARGE SCALE GENOMIC DNA]</scope>
    <source>
        <strain evidence="2 3">S25-3-2</strain>
    </source>
</reference>
<feature type="region of interest" description="Disordered" evidence="1">
    <location>
        <begin position="1"/>
        <end position="20"/>
    </location>
</feature>
<dbReference type="EMBL" id="JPWH01000079">
    <property type="protein sequence ID" value="RCK36949.1"/>
    <property type="molecule type" value="Genomic_DNA"/>
</dbReference>
<protein>
    <recommendedName>
        <fullName evidence="4">Phytase-like domain-containing protein</fullName>
    </recommendedName>
</protein>
<dbReference type="AlphaFoldDB" id="A0A367W6Q8"/>
<dbReference type="RefSeq" id="WP_114090870.1">
    <property type="nucleotide sequence ID" value="NZ_JPWH01000079.1"/>
</dbReference>